<dbReference type="Proteomes" id="UP001549799">
    <property type="component" value="Unassembled WGS sequence"/>
</dbReference>
<dbReference type="RefSeq" id="WP_354614495.1">
    <property type="nucleotide sequence ID" value="NZ_JBEXAE010000002.1"/>
</dbReference>
<accession>A0ABV2SSH1</accession>
<evidence type="ECO:0000313" key="2">
    <source>
        <dbReference type="EMBL" id="MET6990106.1"/>
    </source>
</evidence>
<keyword evidence="3" id="KW-1185">Reference proteome</keyword>
<evidence type="ECO:0000256" key="1">
    <source>
        <dbReference type="SAM" id="SignalP"/>
    </source>
</evidence>
<feature type="signal peptide" evidence="1">
    <location>
        <begin position="1"/>
        <end position="24"/>
    </location>
</feature>
<keyword evidence="1" id="KW-0732">Signal</keyword>
<reference evidence="2 3" key="1">
    <citation type="submission" date="2024-07" db="EMBL/GenBank/DDBJ databases">
        <title>The genome sequence of type strain Sediminicola arcticus GDMCC 1.2805.</title>
        <authorList>
            <person name="Liu Y."/>
        </authorList>
    </citation>
    <scope>NUCLEOTIDE SEQUENCE [LARGE SCALE GENOMIC DNA]</scope>
    <source>
        <strain evidence="2 3">GDMCC 1.2805</strain>
    </source>
</reference>
<organism evidence="2 3">
    <name type="scientific">Sediminicola arcticus</name>
    <dbReference type="NCBI Taxonomy" id="1574308"/>
    <lineage>
        <taxon>Bacteria</taxon>
        <taxon>Pseudomonadati</taxon>
        <taxon>Bacteroidota</taxon>
        <taxon>Flavobacteriia</taxon>
        <taxon>Flavobacteriales</taxon>
        <taxon>Flavobacteriaceae</taxon>
        <taxon>Sediminicola</taxon>
    </lineage>
</organism>
<evidence type="ECO:0000313" key="3">
    <source>
        <dbReference type="Proteomes" id="UP001549799"/>
    </source>
</evidence>
<dbReference type="EMBL" id="JBEXAE010000002">
    <property type="protein sequence ID" value="MET6990106.1"/>
    <property type="molecule type" value="Genomic_DNA"/>
</dbReference>
<evidence type="ECO:0008006" key="4">
    <source>
        <dbReference type="Google" id="ProtNLM"/>
    </source>
</evidence>
<comment type="caution">
    <text evidence="2">The sequence shown here is derived from an EMBL/GenBank/DDBJ whole genome shotgun (WGS) entry which is preliminary data.</text>
</comment>
<feature type="chain" id="PRO_5047379432" description="DUF4398 domain-containing protein" evidence="1">
    <location>
        <begin position="25"/>
        <end position="232"/>
    </location>
</feature>
<sequence length="232" mass="26050">MKTQYFLLSAIALCILSSFSFNKACDYASSNIGYIKNQTEMAIKAESINKSRYYAYKALSAIDKSKKQLENCNCEYATKSIGETSENLKNATRATSLASTRILLGKAIQNAIGSLDALDEHELHKSKYASDVLAMNTKETEKEKIGMRLPEQPLLHDKIDKSLLSYEKSLAKVVSSLDCEEAYAYAINVFRNCEKQLLRTDITEAKMYYNLKTKSITEKALKKLEGCINNSK</sequence>
<proteinExistence type="predicted"/>
<gene>
    <name evidence="2" type="ORF">ABXZ36_05550</name>
</gene>
<name>A0ABV2SSH1_9FLAO</name>
<protein>
    <recommendedName>
        <fullName evidence="4">DUF4398 domain-containing protein</fullName>
    </recommendedName>
</protein>